<reference evidence="3" key="1">
    <citation type="submission" date="2024-07" db="EMBL/GenBank/DDBJ databases">
        <title>Complete genome sequences of cellulolytic bacteria, Kitasatospora sp. CMC57 and Streptomyces sp. CMC78, isolated from Japanese agricultural soil.</title>
        <authorList>
            <person name="Hashimoto T."/>
            <person name="Ito M."/>
            <person name="Iwamoto M."/>
            <person name="Fukahori D."/>
            <person name="Shoda T."/>
            <person name="Sakoda M."/>
            <person name="Morohoshi T."/>
            <person name="Mitsuboshi M."/>
            <person name="Nishizawa T."/>
        </authorList>
    </citation>
    <scope>NUCLEOTIDE SEQUENCE</scope>
    <source>
        <strain evidence="3">CMC57</strain>
    </source>
</reference>
<dbReference type="SMART" id="SM00220">
    <property type="entry name" value="S_TKc"/>
    <property type="match status" value="1"/>
</dbReference>
<dbReference type="GO" id="GO:0005524">
    <property type="term" value="F:ATP binding"/>
    <property type="evidence" value="ECO:0007669"/>
    <property type="project" value="UniProtKB-UniRule"/>
</dbReference>
<gene>
    <name evidence="3" type="ORF">KCMC57_10080</name>
</gene>
<evidence type="ECO:0000259" key="2">
    <source>
        <dbReference type="PROSITE" id="PS50011"/>
    </source>
</evidence>
<keyword evidence="1" id="KW-0067">ATP-binding</keyword>
<dbReference type="PANTHER" id="PTHR44329">
    <property type="entry name" value="SERINE/THREONINE-PROTEIN KINASE TNNI3K-RELATED"/>
    <property type="match status" value="1"/>
</dbReference>
<feature type="domain" description="Protein kinase" evidence="2">
    <location>
        <begin position="15"/>
        <end position="290"/>
    </location>
</feature>
<dbReference type="InterPro" id="IPR011009">
    <property type="entry name" value="Kinase-like_dom_sf"/>
</dbReference>
<dbReference type="PROSITE" id="PS50011">
    <property type="entry name" value="PROTEIN_KINASE_DOM"/>
    <property type="match status" value="1"/>
</dbReference>
<dbReference type="CDD" id="cd14014">
    <property type="entry name" value="STKc_PknB_like"/>
    <property type="match status" value="1"/>
</dbReference>
<dbReference type="Gene3D" id="1.10.510.10">
    <property type="entry name" value="Transferase(Phosphotransferase) domain 1"/>
    <property type="match status" value="1"/>
</dbReference>
<dbReference type="InterPro" id="IPR051681">
    <property type="entry name" value="Ser/Thr_Kinases-Pseudokinases"/>
</dbReference>
<dbReference type="InterPro" id="IPR000719">
    <property type="entry name" value="Prot_kinase_dom"/>
</dbReference>
<dbReference type="Gene3D" id="3.30.200.20">
    <property type="entry name" value="Phosphorylase Kinase, domain 1"/>
    <property type="match status" value="1"/>
</dbReference>
<dbReference type="Pfam" id="PF00069">
    <property type="entry name" value="Pkinase"/>
    <property type="match status" value="1"/>
</dbReference>
<dbReference type="EMBL" id="AP035881">
    <property type="protein sequence ID" value="BFP44640.1"/>
    <property type="molecule type" value="Genomic_DNA"/>
</dbReference>
<dbReference type="Pfam" id="PF01464">
    <property type="entry name" value="SLT"/>
    <property type="match status" value="1"/>
</dbReference>
<sequence length="496" mass="53011">MEPTDVPTGYLVAGYRITGPIGAGAWGRVYSGCSEADGTPVAVKFLPPGRLAPGQRRTLAELTRREIRFSRRADHPQLIRTLAVVTVRDPDRQALDGAVALVMERAERSLQQLLQDAEPGRPLLGAGPLLIELCTGLAHMHGRGWVHGDLKPGNVLLMADGSVRLADFGLTTELEGTHAYIPPLGSLDHVPPEWWSQRSGPRGVQLRPGADIWAFGVLAHQVLSGGLHPFLGATARARGLAAQAYARGLTPLRLDERLPAGWRALIADCLAVDQAVRPDAGRLTARLRALHTPPRRRRNRIARLTALALLAAAPAAGWAGLPGQAALPPPPPSARVGTAAGAVAGALRPEADVPAALREPIERAARACPEREISPALIAAMLKAESGFDPSATRPATQEYGIAMWTPSVFKAWAQDGDDDGRKDYMSAPDAIITMGNYVCWLDQQLKHRGTGGDLRELVAAGYRTSDKTVADAGGVPDRVRPYVDLVLRYLTQYGG</sequence>
<keyword evidence="1" id="KW-0547">Nucleotide-binding</keyword>
<dbReference type="SUPFAM" id="SSF53955">
    <property type="entry name" value="Lysozyme-like"/>
    <property type="match status" value="1"/>
</dbReference>
<dbReference type="InterPro" id="IPR023346">
    <property type="entry name" value="Lysozyme-like_dom_sf"/>
</dbReference>
<dbReference type="GO" id="GO:0004674">
    <property type="term" value="F:protein serine/threonine kinase activity"/>
    <property type="evidence" value="ECO:0007669"/>
    <property type="project" value="TreeGrafter"/>
</dbReference>
<dbReference type="SUPFAM" id="SSF56112">
    <property type="entry name" value="Protein kinase-like (PK-like)"/>
    <property type="match status" value="1"/>
</dbReference>
<organism evidence="3">
    <name type="scientific">Kitasatospora sp. CMC57</name>
    <dbReference type="NCBI Taxonomy" id="3231513"/>
    <lineage>
        <taxon>Bacteria</taxon>
        <taxon>Bacillati</taxon>
        <taxon>Actinomycetota</taxon>
        <taxon>Actinomycetes</taxon>
        <taxon>Kitasatosporales</taxon>
        <taxon>Streptomycetaceae</taxon>
        <taxon>Kitasatospora</taxon>
    </lineage>
</organism>
<dbReference type="RefSeq" id="WP_407987217.1">
    <property type="nucleotide sequence ID" value="NZ_AP035881.2"/>
</dbReference>
<dbReference type="Gene3D" id="1.10.530.10">
    <property type="match status" value="1"/>
</dbReference>
<dbReference type="InterPro" id="IPR008258">
    <property type="entry name" value="Transglycosylase_SLT_dom_1"/>
</dbReference>
<dbReference type="AlphaFoldDB" id="A0AB33JVT2"/>
<protein>
    <recommendedName>
        <fullName evidence="2">Protein kinase domain-containing protein</fullName>
    </recommendedName>
</protein>
<evidence type="ECO:0000313" key="3">
    <source>
        <dbReference type="EMBL" id="BFP44640.1"/>
    </source>
</evidence>
<evidence type="ECO:0000256" key="1">
    <source>
        <dbReference type="PROSITE-ProRule" id="PRU10141"/>
    </source>
</evidence>
<dbReference type="PROSITE" id="PS00107">
    <property type="entry name" value="PROTEIN_KINASE_ATP"/>
    <property type="match status" value="1"/>
</dbReference>
<accession>A0AB33JVT2</accession>
<feature type="binding site" evidence="1">
    <location>
        <position position="44"/>
    </location>
    <ligand>
        <name>ATP</name>
        <dbReference type="ChEBI" id="CHEBI:30616"/>
    </ligand>
</feature>
<dbReference type="InterPro" id="IPR017441">
    <property type="entry name" value="Protein_kinase_ATP_BS"/>
</dbReference>
<proteinExistence type="predicted"/>
<name>A0AB33JVT2_9ACTN</name>